<dbReference type="Pfam" id="PF00638">
    <property type="entry name" value="Ran_BP1"/>
    <property type="match status" value="4"/>
</dbReference>
<accession>A0AAU9ERV2</accession>
<proteinExistence type="predicted"/>
<evidence type="ECO:0000256" key="2">
    <source>
        <dbReference type="ARBA" id="ARBA00022723"/>
    </source>
</evidence>
<organism evidence="10 11">
    <name type="scientific">Drosophila madeirensis</name>
    <name type="common">Fruit fly</name>
    <dbReference type="NCBI Taxonomy" id="30013"/>
    <lineage>
        <taxon>Eukaryota</taxon>
        <taxon>Metazoa</taxon>
        <taxon>Ecdysozoa</taxon>
        <taxon>Arthropoda</taxon>
        <taxon>Hexapoda</taxon>
        <taxon>Insecta</taxon>
        <taxon>Pterygota</taxon>
        <taxon>Neoptera</taxon>
        <taxon>Endopterygota</taxon>
        <taxon>Diptera</taxon>
        <taxon>Brachycera</taxon>
        <taxon>Muscomorpha</taxon>
        <taxon>Ephydroidea</taxon>
        <taxon>Drosophilidae</taxon>
        <taxon>Drosophila</taxon>
        <taxon>Sophophora</taxon>
    </lineage>
</organism>
<evidence type="ECO:0000259" key="8">
    <source>
        <dbReference type="PROSITE" id="PS50196"/>
    </source>
</evidence>
<feature type="compositionally biased region" description="Polar residues" evidence="7">
    <location>
        <begin position="2095"/>
        <end position="2113"/>
    </location>
</feature>
<keyword evidence="3 5" id="KW-0863">Zinc-finger</keyword>
<feature type="region of interest" description="Disordered" evidence="7">
    <location>
        <begin position="1255"/>
        <end position="1277"/>
    </location>
</feature>
<evidence type="ECO:0000313" key="11">
    <source>
        <dbReference type="Proteomes" id="UP001500889"/>
    </source>
</evidence>
<dbReference type="Gene3D" id="1.25.40.10">
    <property type="entry name" value="Tetratricopeptide repeat domain"/>
    <property type="match status" value="1"/>
</dbReference>
<keyword evidence="1" id="KW-0597">Phosphoprotein</keyword>
<dbReference type="FunFam" id="2.30.29.30:FF:000018">
    <property type="entry name" value="E3 SUMO-protein ligase RanBP2"/>
    <property type="match status" value="3"/>
</dbReference>
<feature type="domain" description="RanBD1" evidence="8">
    <location>
        <begin position="1697"/>
        <end position="1834"/>
    </location>
</feature>
<evidence type="ECO:0000256" key="6">
    <source>
        <dbReference type="SAM" id="Coils"/>
    </source>
</evidence>
<dbReference type="SUPFAM" id="SSF50729">
    <property type="entry name" value="PH domain-like"/>
    <property type="match status" value="4"/>
</dbReference>
<name>A0AAU9ERV2_DROMD</name>
<feature type="domain" description="RanBD1" evidence="8">
    <location>
        <begin position="2131"/>
        <end position="2256"/>
    </location>
</feature>
<feature type="compositionally biased region" description="Low complexity" evidence="7">
    <location>
        <begin position="2443"/>
        <end position="2454"/>
    </location>
</feature>
<feature type="compositionally biased region" description="Low complexity" evidence="7">
    <location>
        <begin position="1259"/>
        <end position="1277"/>
    </location>
</feature>
<reference evidence="10 11" key="1">
    <citation type="submission" date="2024-02" db="EMBL/GenBank/DDBJ databases">
        <title>A chromosome-level genome assembly of Drosophila madeirensis, a fruit fly species endemic to Madeira island.</title>
        <authorList>
            <person name="Tomihara K."/>
            <person name="Llopart A."/>
            <person name="Yamamoto D."/>
        </authorList>
    </citation>
    <scope>NUCLEOTIDE SEQUENCE [LARGE SCALE GENOMIC DNA]</scope>
    <source>
        <strain evidence="10 11">RF1</strain>
    </source>
</reference>
<evidence type="ECO:0000256" key="5">
    <source>
        <dbReference type="PROSITE-ProRule" id="PRU00322"/>
    </source>
</evidence>
<evidence type="ECO:0000256" key="3">
    <source>
        <dbReference type="ARBA" id="ARBA00022771"/>
    </source>
</evidence>
<dbReference type="CDD" id="cd13172">
    <property type="entry name" value="RanBD2_RanBP2_insect-like"/>
    <property type="match status" value="1"/>
</dbReference>
<feature type="compositionally biased region" description="Acidic residues" evidence="7">
    <location>
        <begin position="2669"/>
        <end position="2685"/>
    </location>
</feature>
<feature type="domain" description="RanBP2-type" evidence="9">
    <location>
        <begin position="1871"/>
        <end position="1900"/>
    </location>
</feature>
<dbReference type="SMART" id="SM00547">
    <property type="entry name" value="ZnF_RBZ"/>
    <property type="match status" value="2"/>
</dbReference>
<dbReference type="EMBL" id="AP029263">
    <property type="protein sequence ID" value="BFF89245.1"/>
    <property type="molecule type" value="Genomic_DNA"/>
</dbReference>
<dbReference type="PANTHER" id="PTHR23138:SF87">
    <property type="entry name" value="E3 SUMO-PROTEIN LIGASE RANBP2"/>
    <property type="match status" value="1"/>
</dbReference>
<feature type="coiled-coil region" evidence="6">
    <location>
        <begin position="1818"/>
        <end position="1852"/>
    </location>
</feature>
<feature type="domain" description="RanBD1" evidence="8">
    <location>
        <begin position="2688"/>
        <end position="2831"/>
    </location>
</feature>
<dbReference type="PROSITE" id="PS50199">
    <property type="entry name" value="ZF_RANBP2_2"/>
    <property type="match status" value="2"/>
</dbReference>
<feature type="region of interest" description="Disordered" evidence="7">
    <location>
        <begin position="1095"/>
        <end position="1128"/>
    </location>
</feature>
<dbReference type="SMART" id="SM00160">
    <property type="entry name" value="RanBD"/>
    <property type="match status" value="4"/>
</dbReference>
<dbReference type="Pfam" id="PF00641">
    <property type="entry name" value="Zn_ribbon_RanBP"/>
    <property type="match status" value="2"/>
</dbReference>
<feature type="compositionally biased region" description="Low complexity" evidence="7">
    <location>
        <begin position="873"/>
        <end position="882"/>
    </location>
</feature>
<gene>
    <name evidence="10" type="ORF">DMAD_08039</name>
</gene>
<dbReference type="InterPro" id="IPR000156">
    <property type="entry name" value="Ran_bind_dom"/>
</dbReference>
<evidence type="ECO:0000313" key="10">
    <source>
        <dbReference type="EMBL" id="BFF89245.1"/>
    </source>
</evidence>
<dbReference type="GO" id="GO:0016874">
    <property type="term" value="F:ligase activity"/>
    <property type="evidence" value="ECO:0007669"/>
    <property type="project" value="UniProtKB-KW"/>
</dbReference>
<dbReference type="GO" id="GO:0005096">
    <property type="term" value="F:GTPase activator activity"/>
    <property type="evidence" value="ECO:0007669"/>
    <property type="project" value="TreeGrafter"/>
</dbReference>
<keyword evidence="2" id="KW-0479">Metal-binding</keyword>
<feature type="region of interest" description="Disordered" evidence="7">
    <location>
        <begin position="855"/>
        <end position="882"/>
    </location>
</feature>
<evidence type="ECO:0000256" key="4">
    <source>
        <dbReference type="ARBA" id="ARBA00022833"/>
    </source>
</evidence>
<dbReference type="Proteomes" id="UP001500889">
    <property type="component" value="Chromosome O"/>
</dbReference>
<dbReference type="Gene3D" id="2.30.29.30">
    <property type="entry name" value="Pleckstrin-homology domain (PH domain)/Phosphotyrosine-binding domain (PTB)"/>
    <property type="match status" value="4"/>
</dbReference>
<dbReference type="InterPro" id="IPR011993">
    <property type="entry name" value="PH-like_dom_sf"/>
</dbReference>
<dbReference type="PROSITE" id="PS50196">
    <property type="entry name" value="RANBD1"/>
    <property type="match status" value="4"/>
</dbReference>
<feature type="region of interest" description="Disordered" evidence="7">
    <location>
        <begin position="2433"/>
        <end position="2454"/>
    </location>
</feature>
<dbReference type="InterPro" id="IPR001876">
    <property type="entry name" value="Znf_RanBP2"/>
</dbReference>
<dbReference type="Gene3D" id="4.10.1060.10">
    <property type="entry name" value="Zinc finger, RanBP2-type"/>
    <property type="match status" value="2"/>
</dbReference>
<feature type="compositionally biased region" description="Basic and acidic residues" evidence="7">
    <location>
        <begin position="2559"/>
        <end position="2575"/>
    </location>
</feature>
<keyword evidence="4" id="KW-0862">Zinc</keyword>
<protein>
    <submittedName>
        <fullName evidence="10">E3 SUMO-protein ligase RanBP2</fullName>
    </submittedName>
</protein>
<dbReference type="GO" id="GO:0005737">
    <property type="term" value="C:cytoplasm"/>
    <property type="evidence" value="ECO:0007669"/>
    <property type="project" value="TreeGrafter"/>
</dbReference>
<dbReference type="SUPFAM" id="SSF48452">
    <property type="entry name" value="TPR-like"/>
    <property type="match status" value="1"/>
</dbReference>
<feature type="region of interest" description="Disordered" evidence="7">
    <location>
        <begin position="1667"/>
        <end position="1696"/>
    </location>
</feature>
<evidence type="ECO:0000259" key="9">
    <source>
        <dbReference type="PROSITE" id="PS50199"/>
    </source>
</evidence>
<feature type="region of interest" description="Disordered" evidence="7">
    <location>
        <begin position="2544"/>
        <end position="2578"/>
    </location>
</feature>
<feature type="compositionally biased region" description="Polar residues" evidence="7">
    <location>
        <begin position="2650"/>
        <end position="2660"/>
    </location>
</feature>
<dbReference type="InterPro" id="IPR011990">
    <property type="entry name" value="TPR-like_helical_dom_sf"/>
</dbReference>
<dbReference type="InterPro" id="IPR045255">
    <property type="entry name" value="RanBP1-like"/>
</dbReference>
<feature type="domain" description="RanBP2-type" evidence="9">
    <location>
        <begin position="1990"/>
        <end position="2019"/>
    </location>
</feature>
<dbReference type="CDD" id="cd13171">
    <property type="entry name" value="RanBD1_RanBP2_insect-like"/>
    <property type="match status" value="1"/>
</dbReference>
<keyword evidence="10" id="KW-0436">Ligase</keyword>
<keyword evidence="6" id="KW-0175">Coiled coil</keyword>
<keyword evidence="11" id="KW-1185">Reference proteome</keyword>
<dbReference type="GO" id="GO:0008270">
    <property type="term" value="F:zinc ion binding"/>
    <property type="evidence" value="ECO:0007669"/>
    <property type="project" value="UniProtKB-KW"/>
</dbReference>
<dbReference type="GO" id="GO:0005643">
    <property type="term" value="C:nuclear pore"/>
    <property type="evidence" value="ECO:0007669"/>
    <property type="project" value="TreeGrafter"/>
</dbReference>
<evidence type="ECO:0000256" key="7">
    <source>
        <dbReference type="SAM" id="MobiDB-lite"/>
    </source>
</evidence>
<dbReference type="PROSITE" id="PS01358">
    <property type="entry name" value="ZF_RANBP2_1"/>
    <property type="match status" value="2"/>
</dbReference>
<dbReference type="PANTHER" id="PTHR23138">
    <property type="entry name" value="RAN BINDING PROTEIN"/>
    <property type="match status" value="1"/>
</dbReference>
<sequence length="2844" mass="308508">MWTSRKEVDEQVHKILGKLPPGHLRDVKGMAVARMYYKIQEYPKAIEYLNSYLKVKDEANAHKLIAACYTMRKQPDPKLALEHYQRCIQLNPKQPEVINDACQLLLEENSNSKGLFSVECAKFWLDMAGGIQLNESELMFQLRMKIKLHESTNGGDGGVGSGDGALRDITAANSEMNALEEIMHRELQARPQDVQVRVRLMRCYLEKKKLEEAFTYAFRVELDEKSGTSQCTDWYEIIWTTLTKLEQGKDLKKWGPRFWQLALLTLDRLAQLSLESGKSMLDCSSHLFRLDQYLHRFGMENSSSADQLQPELQQSCIDHYSGQLLLHAVALLFKRELVSNHNKWVKSLKSALPLLLLGYQTKPLPENSTQPWMKHCDEDQKKLLQLWRLQGAFRCAQLGRTLFGCLEPANAHDMDQKENIQTGGQNNQPMIGLFENSDKLLACARLQWQDKNWRRQLFPVLFSHPEHKLKENSSHLVRNPKLEEPLYEWPAEADIESYERQALLLQPQSLAQHVYLALGASEALGSAPRVAFYEGLRRDVKQDLSFCGHESLSQLDIDVFLYATVIHTHSRLASQRETYDSCNLGNFSASARPHMLPYANVLSQLATPEQSGWWDLVLRSHKNQVPDCSRGEQRAQIQMGLEAVRGVNGAKADTIILFKLGAILCSRQDRDVLERRIDTLYKQGFNMMRREQQQGGGGHEHYPRFFKIVSASSTEAFQERLRLAEEAVSYFSSKMFKAHQYQQFIDEVRGLNLPMATYLQAEAYRMLEYSSQINRDAKARYWERRRDCLQQTQQLLRSQVKHPLYGMIRSEVGRCEEDRCERNYDVYASPDNHNNSSSYEDAEDADFYAGASLTLNRSRRHGEPPVASRDTPVRGTPATPVTAATPLASNAKFNQLEETVNQMSKSLCQLKDDVSTGITDMRQEIKNLTEKFTGIEDLIKKFKITHRETPTRDVDPATALGLDELLIIEELDAQQQQHQQSQAAAAAAVAQQQQHQQLLSTNYGAPTANPGGFFNGVPGIQSPQDRFLQGAYGSPLFNQNQLYNYYAAQAQQYMRTPPAAGTLPPLNIFGAQNPNFAGIPGIFPPAPAVAPPRSYLEPAGGFGQTPASLIPPPQSAVPAAAAPAQQPPGAAPAIAPLLPVEPPKPPTAAVGGPGFFNSSAPVFMPSPIQVPQAKPPLVAAAPVVAPPPTAAVAPTPAIPSLFNRALNNQPVEKEPPANVVITSSDPLPKPATVAGVQPTLSVTIPAQHIKPSLVQNTEQQQPQSQPQPQQQPAALPVTVPTAAVTATSGGAFNFSFGTSNAESPFSFKTQVAKAAAEKQKEQEAEQAQALLLNESAKSAASEPNKSAGAADASLELDYDPRPDFQPIIALPDEIEVRTGEEDEEVKFCFRAKLFRLVSHEWKERGIGNIKILKNQATGVSRILMRREQTHKVCANHKINSEMSLATPQGDTEQKSFIWAANDFADEELVPETFLVRFKSPDTAKQFHIAYTVARQEAAKAATTTTDAAAAAVPEVPKAPAAAPAPATSVPKSFVTSTPATSFGKPFEPSNMKLSESLAALAAPAFATNPTSSTTVAKSLFGGQHPAAAAPPISTAVSSTPTAAAAPPTVPPFASFSFGQQGAGPTASPFGNLSFGSMSFGSVSAVNSNTSGNNNTLFTTAVLQDSTLQGQQQQQQSKATGKEETESDAVEEYEPTAQFNPVIPLPELVKVVTGEEDEDVLFENRAKLLRYFKETSEWKERGLGSMKLLRNRKDPSQVRLVMRREKVHKTCCNQRLLPETTFKYLVNSTTALTWAAQDFADQELEQTTLCVRFKKPETCKEFFDAVLKAQKEMEELESSSTKAEVKQVAAKEEKSGAAATASKGFGDAFKPKAGSWSCEACYTSNGQDQLYCLSCEGPKDATVPPKQPAGLDLSNALNLSTSSASKFSFGFAPATTEAAPATAATTLPSGFIFGAKPQSTEKPAAPVAATSSAPAALPDKASGFGDAFKPKAGSWSCGSCYLSNTGDALYCSACEAPKDDTVPKKESNALGSTSGLILPATTKFNFGFGAAAAPPTVAGEGKDGEATKSVFGSASFSFVPKTSAAAPVSLESGTFSFTMPKPAQQQPKSPVGSGNDNEENNDSDPEEENQSHFAPVIPLPDKVDVKTGEEDEEVLYVQRAKLYRLTDEWRERGVGNVKILRHKQTGKLRVLMRREPIFKVCLNHALTASVAYKPKDERSWLFVVHDYSEGESVNERFTLRFKNKDIADNFLKVVKSALDGTAPAIVEEPNTSAAPPAADITEASRGSATLISQENKSLAEEHDLSFGSGCTGCVGCDPEKFDWANHQTTGPIADDVYPPLPLHLPALKLPPAADPLAQSQQQQPAAAQLGGGSSIFRASSLASANSGGFSGFGQAVSANSTAAFVSTPASKPEENKPSNAFVFGSIAADKPTFGQSLFGGGKPQQQQQQQQQSIFSSSQGNVLGSIFGSGIAETKDQSAKSIFGGVGGGGTPELTKSIFGGVAKVDPVPAAAPKTIFGGTNTSVFGGGSSGFVFASEVPAFGQNTQGITFGDLGKPPTPPKDKETGESNEQKKDNNIPKSVFSLAVGDTKETSSPAAGGGGGGAVGSSSLADLASKAGGDDFASLSAKNQGTPMGFNKSASGGGFYNLTHQNDFKNFQSPKGNNTTGGDGDADGEGDGDATNDDNYDPYYAPIVDLPDEIVVKTGEEDETKLFGERSRLYRFDTNTKEWKERGTGELKILEHPQLKSFRMLMRQELVPKVLLNMKIAGDLKLVPMNGQKKSFSWYGLNYAADAEGKTSMEGVVEQLACRFGKQDVADQFLDRVNQCIKRASEASAQAQDNSETED</sequence>
<feature type="compositionally biased region" description="Acidic residues" evidence="7">
    <location>
        <begin position="1684"/>
        <end position="1693"/>
    </location>
</feature>
<feature type="domain" description="RanBD1" evidence="8">
    <location>
        <begin position="1363"/>
        <end position="1499"/>
    </location>
</feature>
<feature type="compositionally biased region" description="Acidic residues" evidence="7">
    <location>
        <begin position="2115"/>
        <end position="2127"/>
    </location>
</feature>
<evidence type="ECO:0000256" key="1">
    <source>
        <dbReference type="ARBA" id="ARBA00022553"/>
    </source>
</evidence>
<feature type="region of interest" description="Disordered" evidence="7">
    <location>
        <begin position="2095"/>
        <end position="2141"/>
    </location>
</feature>
<feature type="region of interest" description="Disordered" evidence="7">
    <location>
        <begin position="2650"/>
        <end position="2686"/>
    </location>
</feature>